<dbReference type="PANTHER" id="PTHR37828">
    <property type="entry name" value="GSR2449 PROTEIN"/>
    <property type="match status" value="1"/>
</dbReference>
<evidence type="ECO:0000256" key="1">
    <source>
        <dbReference type="ARBA" id="ARBA00007689"/>
    </source>
</evidence>
<comment type="similarity">
    <text evidence="1">Belongs to the YciI family.</text>
</comment>
<protein>
    <submittedName>
        <fullName evidence="3">YciI family protein</fullName>
    </submittedName>
</protein>
<dbReference type="KEGG" id="rtu:PR017_11960"/>
<sequence length="94" mass="10321">MFILSLTYLKSNEEADAVMEPHIAWVAEGYAKGWFLASGRKVPRTGGVILARGERADLEAYVAADPFTVHGVARYEIIEVALTRTVDGLELLRG</sequence>
<dbReference type="InterPro" id="IPR005545">
    <property type="entry name" value="YCII"/>
</dbReference>
<feature type="domain" description="YCII-related" evidence="2">
    <location>
        <begin position="1"/>
        <end position="80"/>
    </location>
</feature>
<dbReference type="SUPFAM" id="SSF54909">
    <property type="entry name" value="Dimeric alpha+beta barrel"/>
    <property type="match status" value="1"/>
</dbReference>
<dbReference type="PANTHER" id="PTHR37828:SF1">
    <property type="entry name" value="YCII-RELATED DOMAIN-CONTAINING PROTEIN"/>
    <property type="match status" value="1"/>
</dbReference>
<dbReference type="Proteomes" id="UP000249499">
    <property type="component" value="Chromosome"/>
</dbReference>
<dbReference type="Pfam" id="PF03795">
    <property type="entry name" value="YCII"/>
    <property type="match status" value="1"/>
</dbReference>
<accession>A0AAF1KRG6</accession>
<dbReference type="AlphaFoldDB" id="A0AAF1KRG6"/>
<name>A0AAF1KRG6_9HYPH</name>
<evidence type="ECO:0000313" key="3">
    <source>
        <dbReference type="EMBL" id="WFR94540.1"/>
    </source>
</evidence>
<dbReference type="EMBL" id="CP117255">
    <property type="protein sequence ID" value="WFR94540.1"/>
    <property type="molecule type" value="Genomic_DNA"/>
</dbReference>
<reference evidence="3 4" key="1">
    <citation type="journal article" date="2018" name="Sci. Rep.">
        <title>Rhizobium tumorigenes sp. nov., a novel plant tumorigenic bacterium isolated from cane gall tumors on thornless blackberry.</title>
        <authorList>
            <person name="Kuzmanovi N."/>
            <person name="Smalla K."/>
            <person name="Gronow S."/>
            <person name="PuBawska J."/>
        </authorList>
    </citation>
    <scope>NUCLEOTIDE SEQUENCE [LARGE SCALE GENOMIC DNA]</scope>
    <source>
        <strain evidence="3 4">1078</strain>
    </source>
</reference>
<proteinExistence type="inferred from homology"/>
<reference evidence="4" key="2">
    <citation type="journal article" date="2023" name="MicrobiologyOpen">
        <title>Genomics of the tumorigenes clade of the family Rhizobiaceae and description of Rhizobium rhododendri sp. nov.</title>
        <authorList>
            <person name="Kuzmanovic N."/>
            <person name="diCenzo G.C."/>
            <person name="Bunk B."/>
            <person name="Sproeer C."/>
            <person name="Fruehling A."/>
            <person name="Neumann-Schaal M."/>
            <person name="Overmann J."/>
            <person name="Smalla K."/>
        </authorList>
    </citation>
    <scope>NUCLEOTIDE SEQUENCE [LARGE SCALE GENOMIC DNA]</scope>
    <source>
        <strain evidence="4">1078</strain>
    </source>
</reference>
<organism evidence="3 4">
    <name type="scientific">Rhizobium tumorigenes</name>
    <dbReference type="NCBI Taxonomy" id="2041385"/>
    <lineage>
        <taxon>Bacteria</taxon>
        <taxon>Pseudomonadati</taxon>
        <taxon>Pseudomonadota</taxon>
        <taxon>Alphaproteobacteria</taxon>
        <taxon>Hyphomicrobiales</taxon>
        <taxon>Rhizobiaceae</taxon>
        <taxon>Rhizobium/Agrobacterium group</taxon>
        <taxon>Rhizobium</taxon>
    </lineage>
</organism>
<keyword evidence="4" id="KW-1185">Reference proteome</keyword>
<evidence type="ECO:0000259" key="2">
    <source>
        <dbReference type="Pfam" id="PF03795"/>
    </source>
</evidence>
<gene>
    <name evidence="3" type="ORF">PR017_11960</name>
</gene>
<dbReference type="RefSeq" id="WP_111222350.1">
    <property type="nucleotide sequence ID" value="NZ_CP117255.1"/>
</dbReference>
<dbReference type="InterPro" id="IPR011008">
    <property type="entry name" value="Dimeric_a/b-barrel"/>
</dbReference>
<evidence type="ECO:0000313" key="4">
    <source>
        <dbReference type="Proteomes" id="UP000249499"/>
    </source>
</evidence>